<dbReference type="CDD" id="cd10959">
    <property type="entry name" value="CE4_NodB_like_3"/>
    <property type="match status" value="1"/>
</dbReference>
<dbReference type="InterPro" id="IPR050248">
    <property type="entry name" value="Polysacc_deacetylase_ArnD"/>
</dbReference>
<name>D3F000_CONWI</name>
<dbReference type="GO" id="GO:0005975">
    <property type="term" value="P:carbohydrate metabolic process"/>
    <property type="evidence" value="ECO:0007669"/>
    <property type="project" value="InterPro"/>
</dbReference>
<evidence type="ECO:0000313" key="3">
    <source>
        <dbReference type="EMBL" id="ADB49976.1"/>
    </source>
</evidence>
<dbReference type="KEGG" id="cwo:Cwoe_1548"/>
<gene>
    <name evidence="3" type="ordered locus">Cwoe_1548</name>
</gene>
<dbReference type="HOGENOM" id="CLU_021264_0_3_11"/>
<protein>
    <submittedName>
        <fullName evidence="3">Polysaccharide deacetylase</fullName>
    </submittedName>
</protein>
<dbReference type="InterPro" id="IPR011330">
    <property type="entry name" value="Glyco_hydro/deAcase_b/a-brl"/>
</dbReference>
<dbReference type="InterPro" id="IPR002509">
    <property type="entry name" value="NODB_dom"/>
</dbReference>
<dbReference type="Gene3D" id="3.20.20.370">
    <property type="entry name" value="Glycoside hydrolase/deacetylase"/>
    <property type="match status" value="1"/>
</dbReference>
<accession>D3F000</accession>
<dbReference type="STRING" id="469383.Cwoe_1548"/>
<sequence length="235" mass="24002" precursor="true">MPALPPSAAAAAAAAWSLPALAPVAVPVARALRVPRRVAAPGVALTFDDGPHPDGTPAVLDALAAAGARATFFLVGEQAERHPALVRRIVRERHTLAVHGFRHRCQLRLSPAAVARDAVRGAQAIEQASGVRCGLYRPAYGIFSAGGLRAVRRAGFDVLLWSHWGRDWRNATGAARIAALAAAAPAAGDVILLHDSDVFSEPGCWRQTAAALPAILAAIAGAGLAADATAGAGPG</sequence>
<feature type="domain" description="NodB homology" evidence="2">
    <location>
        <begin position="41"/>
        <end position="227"/>
    </location>
</feature>
<reference evidence="3 4" key="1">
    <citation type="journal article" date="2010" name="Stand. Genomic Sci.">
        <title>Complete genome sequence of Conexibacter woesei type strain (ID131577).</title>
        <authorList>
            <person name="Pukall R."/>
            <person name="Lapidus A."/>
            <person name="Glavina Del Rio T."/>
            <person name="Copeland A."/>
            <person name="Tice H."/>
            <person name="Cheng J.-F."/>
            <person name="Lucas S."/>
            <person name="Chen F."/>
            <person name="Nolan M."/>
            <person name="Bruce D."/>
            <person name="Goodwin L."/>
            <person name="Pitluck S."/>
            <person name="Mavromatis K."/>
            <person name="Ivanova N."/>
            <person name="Ovchinnikova G."/>
            <person name="Pati A."/>
            <person name="Chen A."/>
            <person name="Palaniappan K."/>
            <person name="Land M."/>
            <person name="Hauser L."/>
            <person name="Chang Y.-J."/>
            <person name="Jeffries C.D."/>
            <person name="Chain P."/>
            <person name="Meincke L."/>
            <person name="Sims D."/>
            <person name="Brettin T."/>
            <person name="Detter J.C."/>
            <person name="Rohde M."/>
            <person name="Goeker M."/>
            <person name="Bristow J."/>
            <person name="Eisen J.A."/>
            <person name="Markowitz V."/>
            <person name="Kyrpides N.C."/>
            <person name="Klenk H.-P."/>
            <person name="Hugenholtz P."/>
        </authorList>
    </citation>
    <scope>NUCLEOTIDE SEQUENCE [LARGE SCALE GENOMIC DNA]</scope>
    <source>
        <strain evidence="4">DSM 14684 / CIP 108061 / JCM 11494 / NBRC 100937 / ID131577</strain>
    </source>
</reference>
<evidence type="ECO:0000256" key="1">
    <source>
        <dbReference type="SAM" id="SignalP"/>
    </source>
</evidence>
<dbReference type="RefSeq" id="WP_012933027.1">
    <property type="nucleotide sequence ID" value="NC_013739.1"/>
</dbReference>
<feature type="signal peptide" evidence="1">
    <location>
        <begin position="1"/>
        <end position="22"/>
    </location>
</feature>
<organism evidence="3 4">
    <name type="scientific">Conexibacter woesei (strain DSM 14684 / CCUG 47730 / CIP 108061 / JCM 11494 / NBRC 100937 / ID131577)</name>
    <dbReference type="NCBI Taxonomy" id="469383"/>
    <lineage>
        <taxon>Bacteria</taxon>
        <taxon>Bacillati</taxon>
        <taxon>Actinomycetota</taxon>
        <taxon>Thermoleophilia</taxon>
        <taxon>Solirubrobacterales</taxon>
        <taxon>Conexibacteraceae</taxon>
        <taxon>Conexibacter</taxon>
    </lineage>
</organism>
<reference evidence="4" key="2">
    <citation type="submission" date="2010-01" db="EMBL/GenBank/DDBJ databases">
        <title>The complete genome of Conexibacter woesei DSM 14684.</title>
        <authorList>
            <consortium name="US DOE Joint Genome Institute (JGI-PGF)"/>
            <person name="Lucas S."/>
            <person name="Copeland A."/>
            <person name="Lapidus A."/>
            <person name="Glavina del Rio T."/>
            <person name="Dalin E."/>
            <person name="Tice H."/>
            <person name="Bruce D."/>
            <person name="Goodwin L."/>
            <person name="Pitluck S."/>
            <person name="Kyrpides N."/>
            <person name="Mavromatis K."/>
            <person name="Ivanova N."/>
            <person name="Mikhailova N."/>
            <person name="Chertkov O."/>
            <person name="Brettin T."/>
            <person name="Detter J.C."/>
            <person name="Han C."/>
            <person name="Larimer F."/>
            <person name="Land M."/>
            <person name="Hauser L."/>
            <person name="Markowitz V."/>
            <person name="Cheng J.-F."/>
            <person name="Hugenholtz P."/>
            <person name="Woyke T."/>
            <person name="Wu D."/>
            <person name="Pukall R."/>
            <person name="Steenblock K."/>
            <person name="Schneider S."/>
            <person name="Klenk H.-P."/>
            <person name="Eisen J.A."/>
        </authorList>
    </citation>
    <scope>NUCLEOTIDE SEQUENCE [LARGE SCALE GENOMIC DNA]</scope>
    <source>
        <strain evidence="4">DSM 14684 / CIP 108061 / JCM 11494 / NBRC 100937 / ID131577</strain>
    </source>
</reference>
<dbReference type="EMBL" id="CP001854">
    <property type="protein sequence ID" value="ADB49976.1"/>
    <property type="molecule type" value="Genomic_DNA"/>
</dbReference>
<keyword evidence="4" id="KW-1185">Reference proteome</keyword>
<dbReference type="PANTHER" id="PTHR10587">
    <property type="entry name" value="GLYCOSYL TRANSFERASE-RELATED"/>
    <property type="match status" value="1"/>
</dbReference>
<evidence type="ECO:0000259" key="2">
    <source>
        <dbReference type="PROSITE" id="PS51677"/>
    </source>
</evidence>
<dbReference type="AlphaFoldDB" id="D3F000"/>
<dbReference type="PROSITE" id="PS51677">
    <property type="entry name" value="NODB"/>
    <property type="match status" value="1"/>
</dbReference>
<evidence type="ECO:0000313" key="4">
    <source>
        <dbReference type="Proteomes" id="UP000008229"/>
    </source>
</evidence>
<dbReference type="OrthoDB" id="9763050at2"/>
<dbReference type="Pfam" id="PF01522">
    <property type="entry name" value="Polysacc_deac_1"/>
    <property type="match status" value="1"/>
</dbReference>
<keyword evidence="1" id="KW-0732">Signal</keyword>
<dbReference type="GO" id="GO:0016810">
    <property type="term" value="F:hydrolase activity, acting on carbon-nitrogen (but not peptide) bonds"/>
    <property type="evidence" value="ECO:0007669"/>
    <property type="project" value="InterPro"/>
</dbReference>
<dbReference type="Proteomes" id="UP000008229">
    <property type="component" value="Chromosome"/>
</dbReference>
<proteinExistence type="predicted"/>
<dbReference type="eggNOG" id="COG0726">
    <property type="taxonomic scope" value="Bacteria"/>
</dbReference>
<dbReference type="SUPFAM" id="SSF88713">
    <property type="entry name" value="Glycoside hydrolase/deacetylase"/>
    <property type="match status" value="1"/>
</dbReference>
<feature type="chain" id="PRO_5038430829" evidence="1">
    <location>
        <begin position="23"/>
        <end position="235"/>
    </location>
</feature>
<dbReference type="PANTHER" id="PTHR10587:SF137">
    <property type="entry name" value="4-DEOXY-4-FORMAMIDO-L-ARABINOSE-PHOSPHOUNDECAPRENOL DEFORMYLASE ARND-RELATED"/>
    <property type="match status" value="1"/>
</dbReference>